<name>A0AAN9KIK8_CLITE</name>
<dbReference type="AlphaFoldDB" id="A0AAN9KIK8"/>
<accession>A0AAN9KIK8</accession>
<comment type="caution">
    <text evidence="2">The sequence shown here is derived from an EMBL/GenBank/DDBJ whole genome shotgun (WGS) entry which is preliminary data.</text>
</comment>
<sequence>MGLNVSSPNLGRLTSYVVRPCKTVDEQNCNYYVNRMAKLFNVKFNKNVVLRIHADEEFNTCGTYDMAGNKDKVLDIFIKCRLYLNWSESGSKIRCGDQQQKSTIGSVYTPVQWAKGGVTCEDSPTLKSVTSMRIQVKRAQALEQNICTILTRDAGRAASSANFPCNCTLYLLSSDVDAFRQGRVGPPNRGRRNPYRLSGYHGGRILMSPSGAWPRRSKREETSHSSQPVARPHLSLPLVQGLVTPLIVNADVFHYAQDVMDVEGSGRVPVLRNIEGENGGLISLRFRVFAEERLRERFMVLVHRPPERICHRVPDDRFVYMYDFVFQYLGVRFPLTDFEMGVLRFLDCAPTQVHPNGWSLIRALECSGVMKKASSSSPSAGPTSTSCSLVGLTSQMRVNSPPHFIKVLSACRTYTSEVEEFSCKRLLGGNRRILLGHELLKIHVS</sequence>
<organism evidence="2 3">
    <name type="scientific">Clitoria ternatea</name>
    <name type="common">Butterfly pea</name>
    <dbReference type="NCBI Taxonomy" id="43366"/>
    <lineage>
        <taxon>Eukaryota</taxon>
        <taxon>Viridiplantae</taxon>
        <taxon>Streptophyta</taxon>
        <taxon>Embryophyta</taxon>
        <taxon>Tracheophyta</taxon>
        <taxon>Spermatophyta</taxon>
        <taxon>Magnoliopsida</taxon>
        <taxon>eudicotyledons</taxon>
        <taxon>Gunneridae</taxon>
        <taxon>Pentapetalae</taxon>
        <taxon>rosids</taxon>
        <taxon>fabids</taxon>
        <taxon>Fabales</taxon>
        <taxon>Fabaceae</taxon>
        <taxon>Papilionoideae</taxon>
        <taxon>50 kb inversion clade</taxon>
        <taxon>NPAAA clade</taxon>
        <taxon>indigoferoid/millettioid clade</taxon>
        <taxon>Phaseoleae</taxon>
        <taxon>Clitoria</taxon>
    </lineage>
</organism>
<evidence type="ECO:0000313" key="2">
    <source>
        <dbReference type="EMBL" id="KAK7318102.1"/>
    </source>
</evidence>
<dbReference type="Proteomes" id="UP001359559">
    <property type="component" value="Unassembled WGS sequence"/>
</dbReference>
<gene>
    <name evidence="2" type="ORF">RJT34_02800</name>
</gene>
<keyword evidence="3" id="KW-1185">Reference proteome</keyword>
<proteinExistence type="predicted"/>
<reference evidence="2 3" key="1">
    <citation type="submission" date="2024-01" db="EMBL/GenBank/DDBJ databases">
        <title>The genomes of 5 underutilized Papilionoideae crops provide insights into root nodulation and disease resistance.</title>
        <authorList>
            <person name="Yuan L."/>
        </authorList>
    </citation>
    <scope>NUCLEOTIDE SEQUENCE [LARGE SCALE GENOMIC DNA]</scope>
    <source>
        <strain evidence="2">LY-2023</strain>
        <tissue evidence="2">Leaf</tissue>
    </source>
</reference>
<evidence type="ECO:0000256" key="1">
    <source>
        <dbReference type="SAM" id="MobiDB-lite"/>
    </source>
</evidence>
<protein>
    <submittedName>
        <fullName evidence="2">Uncharacterized protein</fullName>
    </submittedName>
</protein>
<feature type="region of interest" description="Disordered" evidence="1">
    <location>
        <begin position="182"/>
        <end position="229"/>
    </location>
</feature>
<dbReference type="EMBL" id="JAYKXN010000001">
    <property type="protein sequence ID" value="KAK7318102.1"/>
    <property type="molecule type" value="Genomic_DNA"/>
</dbReference>
<evidence type="ECO:0000313" key="3">
    <source>
        <dbReference type="Proteomes" id="UP001359559"/>
    </source>
</evidence>